<dbReference type="Proteomes" id="UP001208186">
    <property type="component" value="Unassembled WGS sequence"/>
</dbReference>
<keyword evidence="1" id="KW-0472">Membrane</keyword>
<evidence type="ECO:0000313" key="4">
    <source>
        <dbReference type="Proteomes" id="UP001208186"/>
    </source>
</evidence>
<protein>
    <submittedName>
        <fullName evidence="3">Uncharacterized protein</fullName>
    </submittedName>
</protein>
<accession>A0AAE3IDA3</accession>
<keyword evidence="1" id="KW-0812">Transmembrane</keyword>
<feature type="transmembrane region" description="Helical" evidence="1">
    <location>
        <begin position="6"/>
        <end position="24"/>
    </location>
</feature>
<dbReference type="EMBL" id="JAOPKC010000012">
    <property type="protein sequence ID" value="MCU4718582.1"/>
    <property type="molecule type" value="Genomic_DNA"/>
</dbReference>
<dbReference type="AlphaFoldDB" id="A0AAE3IDA3"/>
<evidence type="ECO:0000313" key="2">
    <source>
        <dbReference type="EMBL" id="MCU4718582.1"/>
    </source>
</evidence>
<reference evidence="3" key="1">
    <citation type="submission" date="2023-02" db="EMBL/GenBank/DDBJ databases">
        <title>Enrichment on poylsaccharides allowed isolation of novel metabolic and taxonomic groups of Haloarchaea.</title>
        <authorList>
            <person name="Sorokin D.Y."/>
            <person name="Elcheninov A.G."/>
            <person name="Khizhniak T.V."/>
            <person name="Kolganova T.V."/>
            <person name="Kublanov I.V."/>
        </authorList>
    </citation>
    <scope>NUCLEOTIDE SEQUENCE</scope>
    <source>
        <strain evidence="2 4">HArc-curdl5-1</strain>
        <strain evidence="3">HArc-curdl7</strain>
    </source>
</reference>
<proteinExistence type="predicted"/>
<dbReference type="EMBL" id="JAOPKD010000011">
    <property type="protein sequence ID" value="MCU4727569.1"/>
    <property type="molecule type" value="Genomic_DNA"/>
</dbReference>
<evidence type="ECO:0000313" key="3">
    <source>
        <dbReference type="EMBL" id="MCU4727569.1"/>
    </source>
</evidence>
<name>A0AAE3IDA3_9EURY</name>
<dbReference type="Proteomes" id="UP001209746">
    <property type="component" value="Unassembled WGS sequence"/>
</dbReference>
<keyword evidence="4" id="KW-1185">Reference proteome</keyword>
<evidence type="ECO:0000313" key="5">
    <source>
        <dbReference type="Proteomes" id="UP001209746"/>
    </source>
</evidence>
<dbReference type="RefSeq" id="WP_315909336.1">
    <property type="nucleotide sequence ID" value="NZ_JAOPKC010000012.1"/>
</dbReference>
<organism evidence="3 5">
    <name type="scientific">Halapricum hydrolyticum</name>
    <dbReference type="NCBI Taxonomy" id="2979991"/>
    <lineage>
        <taxon>Archaea</taxon>
        <taxon>Methanobacteriati</taxon>
        <taxon>Methanobacteriota</taxon>
        <taxon>Stenosarchaea group</taxon>
        <taxon>Halobacteria</taxon>
        <taxon>Halobacteriales</taxon>
        <taxon>Haloarculaceae</taxon>
        <taxon>Halapricum</taxon>
    </lineage>
</organism>
<evidence type="ECO:0000256" key="1">
    <source>
        <dbReference type="SAM" id="Phobius"/>
    </source>
</evidence>
<keyword evidence="1" id="KW-1133">Transmembrane helix</keyword>
<comment type="caution">
    <text evidence="3">The sequence shown here is derived from an EMBL/GenBank/DDBJ whole genome shotgun (WGS) entry which is preliminary data.</text>
</comment>
<gene>
    <name evidence="3" type="ORF">OB914_11385</name>
    <name evidence="2" type="ORF">OB916_10970</name>
</gene>
<sequence>MEPIQIMFALVGLIGFVIPIFFIIGQDSESAVTDPSLEEMERRRQRENE</sequence>